<feature type="signal peptide" evidence="1">
    <location>
        <begin position="1"/>
        <end position="20"/>
    </location>
</feature>
<keyword evidence="5" id="KW-1185">Reference proteome</keyword>
<dbReference type="PROSITE" id="PS50041">
    <property type="entry name" value="C_TYPE_LECTIN_2"/>
    <property type="match status" value="1"/>
</dbReference>
<dbReference type="InterPro" id="IPR001304">
    <property type="entry name" value="C-type_lectin-like"/>
</dbReference>
<gene>
    <name evidence="3" type="ORF">CAPTEDRAFT_210293</name>
</gene>
<evidence type="ECO:0000259" key="2">
    <source>
        <dbReference type="PROSITE" id="PS50041"/>
    </source>
</evidence>
<dbReference type="Gene3D" id="3.10.100.10">
    <property type="entry name" value="Mannose-Binding Protein A, subunit A"/>
    <property type="match status" value="1"/>
</dbReference>
<evidence type="ECO:0000313" key="4">
    <source>
        <dbReference type="EnsemblMetazoa" id="CapteP210293"/>
    </source>
</evidence>
<dbReference type="Proteomes" id="UP000014760">
    <property type="component" value="Unassembled WGS sequence"/>
</dbReference>
<name>N1PBC7_CAPTE</name>
<dbReference type="OMA" id="HETDCAY"/>
<proteinExistence type="predicted"/>
<feature type="domain" description="C-type lectin" evidence="2">
    <location>
        <begin position="39"/>
        <end position="158"/>
    </location>
</feature>
<evidence type="ECO:0000313" key="3">
    <source>
        <dbReference type="EMBL" id="ELU18824.1"/>
    </source>
</evidence>
<evidence type="ECO:0000313" key="5">
    <source>
        <dbReference type="Proteomes" id="UP000014760"/>
    </source>
</evidence>
<dbReference type="CDD" id="cd00037">
    <property type="entry name" value="CLECT"/>
    <property type="match status" value="1"/>
</dbReference>
<reference evidence="5" key="1">
    <citation type="submission" date="2012-12" db="EMBL/GenBank/DDBJ databases">
        <authorList>
            <person name="Hellsten U."/>
            <person name="Grimwood J."/>
            <person name="Chapman J.A."/>
            <person name="Shapiro H."/>
            <person name="Aerts A."/>
            <person name="Otillar R.P."/>
            <person name="Terry A.Y."/>
            <person name="Boore J.L."/>
            <person name="Simakov O."/>
            <person name="Marletaz F."/>
            <person name="Cho S.-J."/>
            <person name="Edsinger-Gonzales E."/>
            <person name="Havlak P."/>
            <person name="Kuo D.-H."/>
            <person name="Larsson T."/>
            <person name="Lv J."/>
            <person name="Arendt D."/>
            <person name="Savage R."/>
            <person name="Osoegawa K."/>
            <person name="de Jong P."/>
            <person name="Lindberg D.R."/>
            <person name="Seaver E.C."/>
            <person name="Weisblat D.A."/>
            <person name="Putnam N.H."/>
            <person name="Grigoriev I.V."/>
            <person name="Rokhsar D.S."/>
        </authorList>
    </citation>
    <scope>NUCLEOTIDE SEQUENCE</scope>
    <source>
        <strain evidence="5">I ESC-2004</strain>
    </source>
</reference>
<reference evidence="3 5" key="2">
    <citation type="journal article" date="2013" name="Nature">
        <title>Insights into bilaterian evolution from three spiralian genomes.</title>
        <authorList>
            <person name="Simakov O."/>
            <person name="Marletaz F."/>
            <person name="Cho S.J."/>
            <person name="Edsinger-Gonzales E."/>
            <person name="Havlak P."/>
            <person name="Hellsten U."/>
            <person name="Kuo D.H."/>
            <person name="Larsson T."/>
            <person name="Lv J."/>
            <person name="Arendt D."/>
            <person name="Savage R."/>
            <person name="Osoegawa K."/>
            <person name="de Jong P."/>
            <person name="Grimwood J."/>
            <person name="Chapman J.A."/>
            <person name="Shapiro H."/>
            <person name="Aerts A."/>
            <person name="Otillar R.P."/>
            <person name="Terry A.Y."/>
            <person name="Boore J.L."/>
            <person name="Grigoriev I.V."/>
            <person name="Lindberg D.R."/>
            <person name="Seaver E.C."/>
            <person name="Weisblat D.A."/>
            <person name="Putnam N.H."/>
            <person name="Rokhsar D.S."/>
        </authorList>
    </citation>
    <scope>NUCLEOTIDE SEQUENCE</scope>
    <source>
        <strain evidence="3 5">I ESC-2004</strain>
    </source>
</reference>
<organism evidence="3">
    <name type="scientific">Capitella teleta</name>
    <name type="common">Polychaete worm</name>
    <dbReference type="NCBI Taxonomy" id="283909"/>
    <lineage>
        <taxon>Eukaryota</taxon>
        <taxon>Metazoa</taxon>
        <taxon>Spiralia</taxon>
        <taxon>Lophotrochozoa</taxon>
        <taxon>Annelida</taxon>
        <taxon>Polychaeta</taxon>
        <taxon>Sedentaria</taxon>
        <taxon>Scolecida</taxon>
        <taxon>Capitellidae</taxon>
        <taxon>Capitella</taxon>
    </lineage>
</organism>
<dbReference type="EMBL" id="KB291798">
    <property type="protein sequence ID" value="ELU18824.1"/>
    <property type="molecule type" value="Genomic_DNA"/>
</dbReference>
<keyword evidence="1" id="KW-0732">Signal</keyword>
<reference evidence="4" key="3">
    <citation type="submission" date="2015-06" db="UniProtKB">
        <authorList>
            <consortium name="EnsemblMetazoa"/>
        </authorList>
    </citation>
    <scope>IDENTIFICATION</scope>
</reference>
<dbReference type="InterPro" id="IPR016186">
    <property type="entry name" value="C-type_lectin-like/link_sf"/>
</dbReference>
<dbReference type="SMART" id="SM00034">
    <property type="entry name" value="CLECT"/>
    <property type="match status" value="1"/>
</dbReference>
<dbReference type="AlphaFoldDB" id="N1PBC7"/>
<protein>
    <recommendedName>
        <fullName evidence="2">C-type lectin domain-containing protein</fullName>
    </recommendedName>
</protein>
<dbReference type="SUPFAM" id="SSF56436">
    <property type="entry name" value="C-type lectin-like"/>
    <property type="match status" value="1"/>
</dbReference>
<evidence type="ECO:0000256" key="1">
    <source>
        <dbReference type="SAM" id="SignalP"/>
    </source>
</evidence>
<dbReference type="EMBL" id="AMQN01000023">
    <property type="status" value="NOT_ANNOTATED_CDS"/>
    <property type="molecule type" value="Genomic_DNA"/>
</dbReference>
<accession>N1PBC7</accession>
<feature type="chain" id="PRO_5008777907" description="C-type lectin domain-containing protein" evidence="1">
    <location>
        <begin position="21"/>
        <end position="260"/>
    </location>
</feature>
<sequence>MDMSAASCWIVLAFVSLGCALETEEDFNEERCRFGWLARGEYCYHLELTSAQRYPGASAKCMDGSLTSVWDEAEWDFIVDQLIANNSALYWIGLQRFYNVNKTTEWMWHDKSGEFYVKGEIENIPLSLNGTMVAVAISSHYASSVHSFQDKLDGYICKEARPAVYAMGFAWEVYSASTPAGSRVAHNDKSYHAAHFHVVHPDAERILNNGTTLDSEPVKSDMECANRCMMRNKCVFFLRFCYQSTQCRQMSCRLVAPLTV</sequence>
<dbReference type="InterPro" id="IPR016187">
    <property type="entry name" value="CTDL_fold"/>
</dbReference>
<dbReference type="HOGENOM" id="CLU_1070572_0_0_1"/>
<dbReference type="EnsemblMetazoa" id="CapteT210293">
    <property type="protein sequence ID" value="CapteP210293"/>
    <property type="gene ID" value="CapteG210293"/>
</dbReference>